<evidence type="ECO:0000313" key="2">
    <source>
        <dbReference type="EMBL" id="QJD95002.1"/>
    </source>
</evidence>
<dbReference type="KEGG" id="mrob:HH214_03455"/>
<evidence type="ECO:0008006" key="4">
    <source>
        <dbReference type="Google" id="ProtNLM"/>
    </source>
</evidence>
<organism evidence="2 3">
    <name type="scientific">Mucilaginibacter robiniae</name>
    <dbReference type="NCBI Taxonomy" id="2728022"/>
    <lineage>
        <taxon>Bacteria</taxon>
        <taxon>Pseudomonadati</taxon>
        <taxon>Bacteroidota</taxon>
        <taxon>Sphingobacteriia</taxon>
        <taxon>Sphingobacteriales</taxon>
        <taxon>Sphingobacteriaceae</taxon>
        <taxon>Mucilaginibacter</taxon>
    </lineage>
</organism>
<keyword evidence="1" id="KW-0732">Signal</keyword>
<proteinExistence type="predicted"/>
<gene>
    <name evidence="2" type="ORF">HH214_03455</name>
</gene>
<dbReference type="Proteomes" id="UP000503278">
    <property type="component" value="Chromosome"/>
</dbReference>
<feature type="signal peptide" evidence="1">
    <location>
        <begin position="1"/>
        <end position="20"/>
    </location>
</feature>
<reference evidence="2 3" key="1">
    <citation type="submission" date="2020-04" db="EMBL/GenBank/DDBJ databases">
        <title>Genome sequencing of novel species.</title>
        <authorList>
            <person name="Heo J."/>
            <person name="Kim S.-J."/>
            <person name="Kim J.-S."/>
            <person name="Hong S.-B."/>
            <person name="Kwon S.-W."/>
        </authorList>
    </citation>
    <scope>NUCLEOTIDE SEQUENCE [LARGE SCALE GENOMIC DNA]</scope>
    <source>
        <strain evidence="2 3">F39-2</strain>
    </source>
</reference>
<accession>A0A7L5DVA3</accession>
<dbReference type="RefSeq" id="WP_169606019.1">
    <property type="nucleotide sequence ID" value="NZ_CP051682.1"/>
</dbReference>
<keyword evidence="3" id="KW-1185">Reference proteome</keyword>
<dbReference type="EMBL" id="CP051682">
    <property type="protein sequence ID" value="QJD95002.1"/>
    <property type="molecule type" value="Genomic_DNA"/>
</dbReference>
<name>A0A7L5DVA3_9SPHI</name>
<evidence type="ECO:0000313" key="3">
    <source>
        <dbReference type="Proteomes" id="UP000503278"/>
    </source>
</evidence>
<protein>
    <recommendedName>
        <fullName evidence="4">Porin</fullName>
    </recommendedName>
</protein>
<sequence>MFKKLYLIIFFCISAVAAQAQIIDSLDVHFNGFSFLDNREYKAFTERSRTYSGTRVALDFGLNLDSLNHFRVGINGIHEYGAHPYFLKVDPVAYYSFESHKWLFNAGMFPRAGLIDNFPRALLNDTLRYYRPNLEGLLTRYQTEYGYETLFLDWVSRQTVTDREQFIFGLSGKYLPDPYGPFYLQHYFMMLHDAGPSVSIPGDHIRDNGAGQIRLGMDFSHKTFFDSLSVEAGGMISLERVRHNTSGGFSKPLGFVASAYASYHRLGLFDEFYAGQGHHVTYGDAFYEKKLYNRLDIIYSPFIFKHLKGQFILSLHQSPGQLGDSQQAFRIVYDLGRKTIARFKD</sequence>
<evidence type="ECO:0000256" key="1">
    <source>
        <dbReference type="SAM" id="SignalP"/>
    </source>
</evidence>
<feature type="chain" id="PRO_5029765260" description="Porin" evidence="1">
    <location>
        <begin position="21"/>
        <end position="345"/>
    </location>
</feature>
<dbReference type="AlphaFoldDB" id="A0A7L5DVA3"/>